<reference evidence="2 3" key="1">
    <citation type="submission" date="2020-06" db="EMBL/GenBank/DDBJ databases">
        <title>Actinomadura xiongansis sp. nov., isolated from soil of Baiyangdian.</title>
        <authorList>
            <person name="Zhang X."/>
        </authorList>
    </citation>
    <scope>NUCLEOTIDE SEQUENCE [LARGE SCALE GENOMIC DNA]</scope>
    <source>
        <strain evidence="2 3">HBUM206468</strain>
    </source>
</reference>
<dbReference type="Proteomes" id="UP000805614">
    <property type="component" value="Unassembled WGS sequence"/>
</dbReference>
<proteinExistence type="predicted"/>
<protein>
    <submittedName>
        <fullName evidence="2">Molecular chaperone DnaJ</fullName>
    </submittedName>
</protein>
<sequence>MQRPGDQRRRGRGADAAGSATAAKDAAATAFYEMDQAQRYVSGRLTVFADLDARAAERSKTEFATLTESADAAAAAYIGIVDAHDLDEPDRSAAEYDAARRAFVAVTERLTALTADLNAFAGRLSPQLASLEAALDELPAKLMAARDLIAAADRAIADAEAMGMRPVDAADDVAKARSALEVLTSQGLGGLGLAGALSQADEVRRLAEKARESALELPRTAEEVRKSLVAVRTRVQVVAGRVESVTSAMRQLVRRYSRDCWEDLKGASNVIEGALERARERIAEADAHAARQEWKAARQAVTAARTELTSADRRAGAVTGRLADLDATAADPAKAAEKARFAVRDAQKMAVTSPGGPAPEHVRTLDALVARLETGPTLLAGPHPDYWGYLRELDAIKIAAQDVIAQIRDARAHGH</sequence>
<evidence type="ECO:0000313" key="2">
    <source>
        <dbReference type="EMBL" id="MBC6463916.1"/>
    </source>
</evidence>
<keyword evidence="3" id="KW-1185">Reference proteome</keyword>
<organism evidence="2 3">
    <name type="scientific">Actinomadura alba</name>
    <dbReference type="NCBI Taxonomy" id="406431"/>
    <lineage>
        <taxon>Bacteria</taxon>
        <taxon>Bacillati</taxon>
        <taxon>Actinomycetota</taxon>
        <taxon>Actinomycetes</taxon>
        <taxon>Streptosporangiales</taxon>
        <taxon>Thermomonosporaceae</taxon>
        <taxon>Actinomadura</taxon>
    </lineage>
</organism>
<feature type="region of interest" description="Disordered" evidence="1">
    <location>
        <begin position="1"/>
        <end position="20"/>
    </location>
</feature>
<gene>
    <name evidence="2" type="ORF">HKK74_00160</name>
</gene>
<accession>A0ABR7LGK9</accession>
<comment type="caution">
    <text evidence="2">The sequence shown here is derived from an EMBL/GenBank/DDBJ whole genome shotgun (WGS) entry which is preliminary data.</text>
</comment>
<evidence type="ECO:0000313" key="3">
    <source>
        <dbReference type="Proteomes" id="UP000805614"/>
    </source>
</evidence>
<evidence type="ECO:0000256" key="1">
    <source>
        <dbReference type="SAM" id="MobiDB-lite"/>
    </source>
</evidence>
<dbReference type="EMBL" id="JABVEC010000001">
    <property type="protein sequence ID" value="MBC6463916.1"/>
    <property type="molecule type" value="Genomic_DNA"/>
</dbReference>
<name>A0ABR7LGK9_9ACTN</name>